<dbReference type="InterPro" id="IPR004358">
    <property type="entry name" value="Sig_transdc_His_kin-like_C"/>
</dbReference>
<sequence>MNKTFKILLLLAIFSLMSTTTYGAEALEKVVLQLRWHHQFQFAGYYAALWQGYYEEEGLEVEIRSGFTEDGGVLQATDEVAEGRADFGIGAVDIIIANDNGYDLSIIASIFQRSAVEFFMKEDTAFTSLVDLVDLKTARREKDLLDIELQAMLIAEGINPSRLEIYQHTGSFTIEDLINDTYDVVPIYLSSILYYSEEKDIQLKSIKPIDYGIDFYGDSLFTRRNLTKEKPEMVEGFKRATIKGWEYALENPGEIAEKIALLVEADTSKNESTIAYNRFQAEKVLELTYHPVVEVGNINPYRWEKTHETLHKLNLVSKDFDINTLIFDYEAIKMEEAKVQEKVLRVLFFSALILLLVILIIHITEKKTKRQLEELFQKEMAENKKKEGIIIYQARMAAMGEMIANIAHQWRQPLNNLGLIIANIQDEYYHRELTEDSLTDAVERSRRLIHKMSDTIDDFRYFSNPKTDKESFSVYDSIIAVLELVEEKLKLNNIKVYFNCITSKKAYGYSNQYSQAMFNIIINAIDALIASGVDNKEINISILEKNNYIITEIVDNGGGIDDDIKDYIFDIYFTTKEKSKGTGLGLYMTRIIIENNLNGRIDWQNTKDGVKMVVEVPCKGVDDCGND</sequence>
<dbReference type="SUPFAM" id="SSF55874">
    <property type="entry name" value="ATPase domain of HSP90 chaperone/DNA topoisomerase II/histidine kinase"/>
    <property type="match status" value="1"/>
</dbReference>
<accession>A0A6I0F314</accession>
<evidence type="ECO:0000256" key="14">
    <source>
        <dbReference type="ARBA" id="ARBA00023012"/>
    </source>
</evidence>
<dbReference type="SUPFAM" id="SSF53850">
    <property type="entry name" value="Periplasmic binding protein-like II"/>
    <property type="match status" value="1"/>
</dbReference>
<dbReference type="CDD" id="cd00082">
    <property type="entry name" value="HisKA"/>
    <property type="match status" value="1"/>
</dbReference>
<dbReference type="SMART" id="SM00387">
    <property type="entry name" value="HATPase_c"/>
    <property type="match status" value="1"/>
</dbReference>
<name>A0A6I0F314_9FIRM</name>
<keyword evidence="13" id="KW-0408">Iron</keyword>
<evidence type="ECO:0000256" key="18">
    <source>
        <dbReference type="SAM" id="SignalP"/>
    </source>
</evidence>
<evidence type="ECO:0000313" key="21">
    <source>
        <dbReference type="Proteomes" id="UP000432715"/>
    </source>
</evidence>
<evidence type="ECO:0000256" key="8">
    <source>
        <dbReference type="ARBA" id="ARBA00022679"/>
    </source>
</evidence>
<keyword evidence="17" id="KW-0812">Transmembrane</keyword>
<comment type="subunit">
    <text evidence="5">Homodimer.</text>
</comment>
<dbReference type="Gene3D" id="1.10.287.130">
    <property type="match status" value="1"/>
</dbReference>
<dbReference type="EC" id="2.7.13.3" evidence="6"/>
<dbReference type="AlphaFoldDB" id="A0A6I0F314"/>
<dbReference type="InterPro" id="IPR036890">
    <property type="entry name" value="HATPase_C_sf"/>
</dbReference>
<reference evidence="20 21" key="1">
    <citation type="submission" date="2019-10" db="EMBL/GenBank/DDBJ databases">
        <title>Alkaliphilus serpentinus sp. nov. and Alkaliphilus pronyensis sp. nov., two novel anaerobic alkaliphilic species isolated from the serpentinized-hosted hydrothermal field of the Prony Bay (New Caledonia).</title>
        <authorList>
            <person name="Postec A."/>
        </authorList>
    </citation>
    <scope>NUCLEOTIDE SEQUENCE [LARGE SCALE GENOMIC DNA]</scope>
    <source>
        <strain evidence="20 21">LacV</strain>
    </source>
</reference>
<dbReference type="InterPro" id="IPR036097">
    <property type="entry name" value="HisK_dim/P_sf"/>
</dbReference>
<comment type="similarity">
    <text evidence="4">Belongs to the NMT1/THI5 family.</text>
</comment>
<comment type="catalytic activity">
    <reaction evidence="16">
        <text>N(6)-(pyridoxal phosphate)-L-lysyl-[4-amino-5-hydroxymethyl-2-methylpyrimidine phosphate synthase] + L-histidyl-[4-amino-5-hydroxymethyl-2-methylpyrimidine phosphate synthase] + 2 Fe(3+) + 4 H2O = L-lysyl-[4-amino-5-hydroxymethyl-2-methylpyrimidine phosphate synthase] + (2S)-2-amino-5-hydroxy-4-oxopentanoyl-[4-amino-5-hydroxymethyl-2-methylpyrimidine phosphate synthase] + 4-amino-2-methyl-5-(phosphooxymethyl)pyrimidine + 3-oxopropanoate + 2 Fe(2+) + 2 H(+)</text>
        <dbReference type="Rhea" id="RHEA:65756"/>
        <dbReference type="Rhea" id="RHEA-COMP:16892"/>
        <dbReference type="Rhea" id="RHEA-COMP:16893"/>
        <dbReference type="Rhea" id="RHEA-COMP:16894"/>
        <dbReference type="Rhea" id="RHEA-COMP:16895"/>
        <dbReference type="ChEBI" id="CHEBI:15377"/>
        <dbReference type="ChEBI" id="CHEBI:15378"/>
        <dbReference type="ChEBI" id="CHEBI:29033"/>
        <dbReference type="ChEBI" id="CHEBI:29034"/>
        <dbReference type="ChEBI" id="CHEBI:29969"/>
        <dbReference type="ChEBI" id="CHEBI:29979"/>
        <dbReference type="ChEBI" id="CHEBI:33190"/>
        <dbReference type="ChEBI" id="CHEBI:58354"/>
        <dbReference type="ChEBI" id="CHEBI:143915"/>
        <dbReference type="ChEBI" id="CHEBI:157692"/>
    </reaction>
    <physiologicalReaction direction="left-to-right" evidence="16">
        <dbReference type="Rhea" id="RHEA:65757"/>
    </physiologicalReaction>
</comment>
<evidence type="ECO:0000256" key="9">
    <source>
        <dbReference type="ARBA" id="ARBA00022723"/>
    </source>
</evidence>
<dbReference type="InterPro" id="IPR015168">
    <property type="entry name" value="SsuA/THI5"/>
</dbReference>
<keyword evidence="8" id="KW-0808">Transferase</keyword>
<evidence type="ECO:0000256" key="4">
    <source>
        <dbReference type="ARBA" id="ARBA00009406"/>
    </source>
</evidence>
<dbReference type="Proteomes" id="UP000432715">
    <property type="component" value="Unassembled WGS sequence"/>
</dbReference>
<keyword evidence="10" id="KW-0418">Kinase</keyword>
<dbReference type="OrthoDB" id="9815602at2"/>
<dbReference type="RefSeq" id="WP_151861769.1">
    <property type="nucleotide sequence ID" value="NZ_WBZC01000046.1"/>
</dbReference>
<keyword evidence="21" id="KW-1185">Reference proteome</keyword>
<feature type="transmembrane region" description="Helical" evidence="17">
    <location>
        <begin position="343"/>
        <end position="363"/>
    </location>
</feature>
<comment type="pathway">
    <text evidence="3">Cofactor biosynthesis; thiamine diphosphate biosynthesis.</text>
</comment>
<evidence type="ECO:0000256" key="6">
    <source>
        <dbReference type="ARBA" id="ARBA00012438"/>
    </source>
</evidence>
<keyword evidence="7" id="KW-0597">Phosphoprotein</keyword>
<evidence type="ECO:0000256" key="5">
    <source>
        <dbReference type="ARBA" id="ARBA00011738"/>
    </source>
</evidence>
<gene>
    <name evidence="20" type="ORF">F8154_11530</name>
</gene>
<evidence type="ECO:0000256" key="3">
    <source>
        <dbReference type="ARBA" id="ARBA00004948"/>
    </source>
</evidence>
<dbReference type="InterPro" id="IPR005467">
    <property type="entry name" value="His_kinase_dom"/>
</dbReference>
<evidence type="ECO:0000256" key="13">
    <source>
        <dbReference type="ARBA" id="ARBA00023004"/>
    </source>
</evidence>
<protein>
    <recommendedName>
        <fullName evidence="6">histidine kinase</fullName>
        <ecNumber evidence="6">2.7.13.3</ecNumber>
    </recommendedName>
    <alternativeName>
        <fullName evidence="15">Thiamine pyrimidine synthase</fullName>
    </alternativeName>
</protein>
<dbReference type="InterPro" id="IPR003661">
    <property type="entry name" value="HisK_dim/P_dom"/>
</dbReference>
<dbReference type="GO" id="GO:0009228">
    <property type="term" value="P:thiamine biosynthetic process"/>
    <property type="evidence" value="ECO:0007669"/>
    <property type="project" value="UniProtKB-KW"/>
</dbReference>
<evidence type="ECO:0000256" key="12">
    <source>
        <dbReference type="ARBA" id="ARBA00022977"/>
    </source>
</evidence>
<keyword evidence="12" id="KW-0784">Thiamine biosynthesis</keyword>
<proteinExistence type="inferred from homology"/>
<dbReference type="InterPro" id="IPR027939">
    <property type="entry name" value="NMT1/THI5"/>
</dbReference>
<evidence type="ECO:0000256" key="10">
    <source>
        <dbReference type="ARBA" id="ARBA00022777"/>
    </source>
</evidence>
<dbReference type="PANTHER" id="PTHR31528">
    <property type="entry name" value="4-AMINO-5-HYDROXYMETHYL-2-METHYLPYRIMIDINE PHOSPHATE SYNTHASE THI11-RELATED"/>
    <property type="match status" value="1"/>
</dbReference>
<dbReference type="GO" id="GO:0000155">
    <property type="term" value="F:phosphorelay sensor kinase activity"/>
    <property type="evidence" value="ECO:0007669"/>
    <property type="project" value="InterPro"/>
</dbReference>
<evidence type="ECO:0000256" key="2">
    <source>
        <dbReference type="ARBA" id="ARBA00003469"/>
    </source>
</evidence>
<dbReference type="Gene3D" id="3.30.565.10">
    <property type="entry name" value="Histidine kinase-like ATPase, C-terminal domain"/>
    <property type="match status" value="1"/>
</dbReference>
<dbReference type="EMBL" id="WBZC01000046">
    <property type="protein sequence ID" value="KAB3532771.1"/>
    <property type="molecule type" value="Genomic_DNA"/>
</dbReference>
<dbReference type="Pfam" id="PF09084">
    <property type="entry name" value="NMT1"/>
    <property type="match status" value="1"/>
</dbReference>
<dbReference type="PROSITE" id="PS50109">
    <property type="entry name" value="HIS_KIN"/>
    <property type="match status" value="1"/>
</dbReference>
<evidence type="ECO:0000256" key="7">
    <source>
        <dbReference type="ARBA" id="ARBA00022553"/>
    </source>
</evidence>
<keyword evidence="14" id="KW-0902">Two-component regulatory system</keyword>
<feature type="signal peptide" evidence="18">
    <location>
        <begin position="1"/>
        <end position="23"/>
    </location>
</feature>
<dbReference type="SMART" id="SM00388">
    <property type="entry name" value="HisKA"/>
    <property type="match status" value="1"/>
</dbReference>
<dbReference type="PANTHER" id="PTHR31528:SF1">
    <property type="entry name" value="4-AMINO-5-HYDROXYMETHYL-2-METHYLPYRIMIDINE PHOSPHATE SYNTHASE THI11-RELATED"/>
    <property type="match status" value="1"/>
</dbReference>
<comment type="caution">
    <text evidence="20">The sequence shown here is derived from an EMBL/GenBank/DDBJ whole genome shotgun (WGS) entry which is preliminary data.</text>
</comment>
<evidence type="ECO:0000256" key="16">
    <source>
        <dbReference type="ARBA" id="ARBA00048179"/>
    </source>
</evidence>
<keyword evidence="9" id="KW-0479">Metal-binding</keyword>
<organism evidence="20 21">
    <name type="scientific">Alkaliphilus pronyensis</name>
    <dbReference type="NCBI Taxonomy" id="1482732"/>
    <lineage>
        <taxon>Bacteria</taxon>
        <taxon>Bacillati</taxon>
        <taxon>Bacillota</taxon>
        <taxon>Clostridia</taxon>
        <taxon>Peptostreptococcales</taxon>
        <taxon>Natronincolaceae</taxon>
        <taxon>Alkaliphilus</taxon>
    </lineage>
</organism>
<keyword evidence="17" id="KW-1133">Transmembrane helix</keyword>
<evidence type="ECO:0000313" key="20">
    <source>
        <dbReference type="EMBL" id="KAB3532771.1"/>
    </source>
</evidence>
<evidence type="ECO:0000256" key="15">
    <source>
        <dbReference type="ARBA" id="ARBA00033171"/>
    </source>
</evidence>
<dbReference type="Pfam" id="PF02518">
    <property type="entry name" value="HATPase_c"/>
    <property type="match status" value="1"/>
</dbReference>
<evidence type="ECO:0000256" key="17">
    <source>
        <dbReference type="SAM" id="Phobius"/>
    </source>
</evidence>
<evidence type="ECO:0000256" key="1">
    <source>
        <dbReference type="ARBA" id="ARBA00000085"/>
    </source>
</evidence>
<dbReference type="SUPFAM" id="SSF47384">
    <property type="entry name" value="Homodimeric domain of signal transducing histidine kinase"/>
    <property type="match status" value="1"/>
</dbReference>
<feature type="domain" description="Histidine kinase" evidence="19">
    <location>
        <begin position="405"/>
        <end position="620"/>
    </location>
</feature>
<comment type="function">
    <text evidence="2">Responsible for the formation of the pyrimidine heterocycle in the thiamine biosynthesis pathway. Catalyzes the formation of hydroxymethylpyrimidine phosphate (HMP-P) from histidine and pyridoxal phosphate (PLP). The protein uses PLP and the active site histidine to form HMP-P, generating an inactive enzyme. The enzyme can only undergo a single turnover, which suggests it is a suicide enzyme.</text>
</comment>
<comment type="catalytic activity">
    <reaction evidence="1">
        <text>ATP + protein L-histidine = ADP + protein N-phospho-L-histidine.</text>
        <dbReference type="EC" id="2.7.13.3"/>
    </reaction>
</comment>
<feature type="chain" id="PRO_5038643497" description="histidine kinase" evidence="18">
    <location>
        <begin position="24"/>
        <end position="627"/>
    </location>
</feature>
<dbReference type="Pfam" id="PF00512">
    <property type="entry name" value="HisKA"/>
    <property type="match status" value="1"/>
</dbReference>
<dbReference type="InterPro" id="IPR003594">
    <property type="entry name" value="HATPase_dom"/>
</dbReference>
<dbReference type="Gene3D" id="3.40.190.10">
    <property type="entry name" value="Periplasmic binding protein-like II"/>
    <property type="match status" value="2"/>
</dbReference>
<keyword evidence="11" id="KW-0663">Pyridoxal phosphate</keyword>
<keyword evidence="18" id="KW-0732">Signal</keyword>
<dbReference type="GO" id="GO:0046872">
    <property type="term" value="F:metal ion binding"/>
    <property type="evidence" value="ECO:0007669"/>
    <property type="project" value="UniProtKB-KW"/>
</dbReference>
<evidence type="ECO:0000259" key="19">
    <source>
        <dbReference type="PROSITE" id="PS50109"/>
    </source>
</evidence>
<evidence type="ECO:0000256" key="11">
    <source>
        <dbReference type="ARBA" id="ARBA00022898"/>
    </source>
</evidence>
<dbReference type="PRINTS" id="PR00344">
    <property type="entry name" value="BCTRLSENSOR"/>
</dbReference>
<keyword evidence="17" id="KW-0472">Membrane</keyword>